<keyword evidence="1" id="KW-1133">Transmembrane helix</keyword>
<protein>
    <submittedName>
        <fullName evidence="2">Uncharacterized protein</fullName>
    </submittedName>
</protein>
<name>A0A3R7M8P8_PENVA</name>
<proteinExistence type="predicted"/>
<keyword evidence="1" id="KW-0472">Membrane</keyword>
<keyword evidence="3" id="KW-1185">Reference proteome</keyword>
<gene>
    <name evidence="2" type="ORF">C7M84_011637</name>
</gene>
<feature type="transmembrane region" description="Helical" evidence="1">
    <location>
        <begin position="91"/>
        <end position="112"/>
    </location>
</feature>
<keyword evidence="1" id="KW-0812">Transmembrane</keyword>
<evidence type="ECO:0000313" key="3">
    <source>
        <dbReference type="Proteomes" id="UP000283509"/>
    </source>
</evidence>
<dbReference type="Proteomes" id="UP000283509">
    <property type="component" value="Unassembled WGS sequence"/>
</dbReference>
<dbReference type="EMBL" id="QCYY01002468">
    <property type="protein sequence ID" value="ROT70109.1"/>
    <property type="molecule type" value="Genomic_DNA"/>
</dbReference>
<organism evidence="2 3">
    <name type="scientific">Penaeus vannamei</name>
    <name type="common">Whiteleg shrimp</name>
    <name type="synonym">Litopenaeus vannamei</name>
    <dbReference type="NCBI Taxonomy" id="6689"/>
    <lineage>
        <taxon>Eukaryota</taxon>
        <taxon>Metazoa</taxon>
        <taxon>Ecdysozoa</taxon>
        <taxon>Arthropoda</taxon>
        <taxon>Crustacea</taxon>
        <taxon>Multicrustacea</taxon>
        <taxon>Malacostraca</taxon>
        <taxon>Eumalacostraca</taxon>
        <taxon>Eucarida</taxon>
        <taxon>Decapoda</taxon>
        <taxon>Dendrobranchiata</taxon>
        <taxon>Penaeoidea</taxon>
        <taxon>Penaeidae</taxon>
        <taxon>Penaeus</taxon>
    </lineage>
</organism>
<evidence type="ECO:0000313" key="2">
    <source>
        <dbReference type="EMBL" id="ROT70109.1"/>
    </source>
</evidence>
<accession>A0A3R7M8P8</accession>
<evidence type="ECO:0000256" key="1">
    <source>
        <dbReference type="SAM" id="Phobius"/>
    </source>
</evidence>
<dbReference type="AlphaFoldDB" id="A0A3R7M8P8"/>
<sequence>MRHSLVKGMIPHGRTDPGYNVCLTVVLILRICWTWWLAKPVVVTSPSRVMAQALHSMTNGNVICVVKWRSQNTPGPVDVIFRICLRFIRPWSMTMVIMVIFGIVVPSMYRPFPGMRIPTMRMTCLKGWRPTMPNQCPLFTRPRGIIVTNLGCCLWTILFPLKYPTYAKRGFRSLHDMGYLVEVYTWYIIDMLVIGKCSVCPRETHGMEVCPHGNYIGSSGWMEVHIAKTRMVVALSLRRCVLTMLECQSRILAAFHHHSAHVFSPHRRDCPPGEGSWCKYQKALARGEDPSRAIQEPGIFSAFPLDARKEEKIYSDLSDAFLLEKCQKDHTQNIKSLHSKLWSKVAKHKYHGHERIVFLARVTTFDHNFGIEKGSLFRSLGVGTSDECLWVLRFQDSESFRVASRNPRPRQQSEAEDADPYYAAVNMTEACFV</sequence>
<reference evidence="2 3" key="1">
    <citation type="submission" date="2018-04" db="EMBL/GenBank/DDBJ databases">
        <authorList>
            <person name="Zhang X."/>
            <person name="Yuan J."/>
            <person name="Li F."/>
            <person name="Xiang J."/>
        </authorList>
    </citation>
    <scope>NUCLEOTIDE SEQUENCE [LARGE SCALE GENOMIC DNA]</scope>
    <source>
        <tissue evidence="2">Muscle</tissue>
    </source>
</reference>
<reference evidence="2 3" key="2">
    <citation type="submission" date="2019-01" db="EMBL/GenBank/DDBJ databases">
        <title>The decoding of complex shrimp genome reveals the adaptation for benthos swimmer, frequently molting mechanism and breeding impact on genome.</title>
        <authorList>
            <person name="Sun Y."/>
            <person name="Gao Y."/>
            <person name="Yu Y."/>
        </authorList>
    </citation>
    <scope>NUCLEOTIDE SEQUENCE [LARGE SCALE GENOMIC DNA]</scope>
    <source>
        <tissue evidence="2">Muscle</tissue>
    </source>
</reference>
<comment type="caution">
    <text evidence="2">The sequence shown here is derived from an EMBL/GenBank/DDBJ whole genome shotgun (WGS) entry which is preliminary data.</text>
</comment>